<evidence type="ECO:0000256" key="8">
    <source>
        <dbReference type="ARBA" id="ARBA00022741"/>
    </source>
</evidence>
<evidence type="ECO:0000256" key="20">
    <source>
        <dbReference type="SAM" id="MobiDB-lite"/>
    </source>
</evidence>
<comment type="catalytic activity">
    <reaction evidence="18">
        <text>ATP + H2O = ADP + phosphate + H(+)</text>
        <dbReference type="Rhea" id="RHEA:13065"/>
        <dbReference type="ChEBI" id="CHEBI:15377"/>
        <dbReference type="ChEBI" id="CHEBI:15378"/>
        <dbReference type="ChEBI" id="CHEBI:30616"/>
        <dbReference type="ChEBI" id="CHEBI:43474"/>
        <dbReference type="ChEBI" id="CHEBI:456216"/>
    </reaction>
</comment>
<reference evidence="22" key="1">
    <citation type="submission" date="2023-06" db="EMBL/GenBank/DDBJ databases">
        <authorList>
            <consortium name="Lawrence Berkeley National Laboratory"/>
            <person name="Ahrendt S."/>
            <person name="Sahu N."/>
            <person name="Indic B."/>
            <person name="Wong-Bajracharya J."/>
            <person name="Merenyi Z."/>
            <person name="Ke H.-M."/>
            <person name="Monk M."/>
            <person name="Kocsube S."/>
            <person name="Drula E."/>
            <person name="Lipzen A."/>
            <person name="Balint B."/>
            <person name="Henrissat B."/>
            <person name="Andreopoulos B."/>
            <person name="Martin F.M."/>
            <person name="Harder C.B."/>
            <person name="Rigling D."/>
            <person name="Ford K.L."/>
            <person name="Foster G.D."/>
            <person name="Pangilinan J."/>
            <person name="Papanicolaou A."/>
            <person name="Barry K."/>
            <person name="LaButti K."/>
            <person name="Viragh M."/>
            <person name="Koriabine M."/>
            <person name="Yan M."/>
            <person name="Riley R."/>
            <person name="Champramary S."/>
            <person name="Plett K.L."/>
            <person name="Tsai I.J."/>
            <person name="Slot J."/>
            <person name="Sipos G."/>
            <person name="Plett J."/>
            <person name="Nagy L.G."/>
            <person name="Grigoriev I.V."/>
        </authorList>
    </citation>
    <scope>NUCLEOTIDE SEQUENCE</scope>
    <source>
        <strain evidence="22">ICMP 16352</strain>
    </source>
</reference>
<keyword evidence="7" id="KW-0479">Metal-binding</keyword>
<comment type="cofactor">
    <cofactor evidence="1">
        <name>Zn(2+)</name>
        <dbReference type="ChEBI" id="CHEBI:29105"/>
    </cofactor>
</comment>
<feature type="coiled-coil region" evidence="19">
    <location>
        <begin position="408"/>
        <end position="535"/>
    </location>
</feature>
<keyword evidence="12" id="KW-0067">ATP-binding</keyword>
<dbReference type="GO" id="GO:0046872">
    <property type="term" value="F:metal ion binding"/>
    <property type="evidence" value="ECO:0007669"/>
    <property type="project" value="UniProtKB-KW"/>
</dbReference>
<evidence type="ECO:0000256" key="14">
    <source>
        <dbReference type="ARBA" id="ARBA00023054"/>
    </source>
</evidence>
<keyword evidence="11" id="KW-0862">Zinc</keyword>
<evidence type="ECO:0000256" key="3">
    <source>
        <dbReference type="ARBA" id="ARBA00004286"/>
    </source>
</evidence>
<evidence type="ECO:0000256" key="10">
    <source>
        <dbReference type="ARBA" id="ARBA00022801"/>
    </source>
</evidence>
<keyword evidence="14 19" id="KW-0175">Coiled coil</keyword>
<keyword evidence="10 22" id="KW-0378">Hydrolase</keyword>
<dbReference type="EMBL" id="JAUEPR010000003">
    <property type="protein sequence ID" value="KAK0487646.1"/>
    <property type="molecule type" value="Genomic_DNA"/>
</dbReference>
<accession>A0AA39TGK1</accession>
<dbReference type="GO" id="GO:0005524">
    <property type="term" value="F:ATP binding"/>
    <property type="evidence" value="ECO:0007669"/>
    <property type="project" value="UniProtKB-KW"/>
</dbReference>
<evidence type="ECO:0000256" key="4">
    <source>
        <dbReference type="ARBA" id="ARBA00009439"/>
    </source>
</evidence>
<dbReference type="PANTHER" id="PTHR18867">
    <property type="entry name" value="RAD50"/>
    <property type="match status" value="1"/>
</dbReference>
<dbReference type="Gene3D" id="3.40.50.300">
    <property type="entry name" value="P-loop containing nucleotide triphosphate hydrolases"/>
    <property type="match status" value="2"/>
</dbReference>
<dbReference type="PANTHER" id="PTHR18867:SF12">
    <property type="entry name" value="DNA REPAIR PROTEIN RAD50"/>
    <property type="match status" value="1"/>
</dbReference>
<keyword evidence="9" id="KW-0227">DNA damage</keyword>
<dbReference type="SUPFAM" id="SSF52540">
    <property type="entry name" value="P-loop containing nucleoside triphosphate hydrolases"/>
    <property type="match status" value="2"/>
</dbReference>
<sequence length="1304" mass="149363">MAALNKLAIRGIRSFDDKQISVIEFFTPVTVIVGHNGSGKTTIIECLKYATTGDQPPNTRGGAFVHDPKMANEKEVKAQVKLRFVSASGTRMLAVRNLSVTAKKTSGLTMKTLEGILALADSNVEKGSKRGVISTKCAELDTEIPQLLGVSKAVLENVIFCHQEDSYWPLAEPSTLKKKFDDIFEATRYTKALDSIKTLRKERVADLKAEKEHLEGLRREKGHADKLRKTVSDLNSTIASKEIEYDETKKSYDEIVVANTKFYEYSLKFREVFSEADSSTKNMKVLEEQLRDAKMNLQSELPGIEEDLKQERNNLSSQIEAQKRKRDQEQNNLQDLEDDVANKRKEYTKLASERGQLIAEAESQKQRIADREQLIFEISDKHGIKGFSHSPLQGSDIQAFISRLTDLQRSHKAAVNKLKTELNEKRDEYTKKHMQLTSQAEQHKATKSSLQEQIADRQKKIREDEKFLDSSENYEIELSTMKDNIEDKKRRLEKLKKSLNEADYDGQLAEKAAQAQGLEHQRETLSGELTSLSNQAEARVALDLKRGEVKSKTFDMDHAIDNITEKYRALTKKNVDTDTIGTDVDRLLAEKEAECVELEAKASSANQTLQHAEATLSNLQTQLDRKEAELKSMRSQMSTASYGSEIRKIPFRVKFYHDLMAHRQIGSYQVYESLYNIGKETQRCSACDRHMDTKVFKVFETFLKDQMTKSAEVSIENEHDQIKEWQGELERLQALMPIENNKKQLKMKDIPVLQDEIEKEEDKVAEATTKAEKADQELAAVKRQIKDIQGLQITSRNVSRLQKEIQRADEEVESYEKELAATGSTKTMRDVQNELDEISTKIHALDREKSQIMKEKDRQNNLYRAIEGDVHKMEKDEWDLQNKIKEREDTRKRVESMRETIDTFNKRVKDADAQLAEAQGPIDALEADFKTTEQALNAEITEAQSNVQASNQSNDRLESIHKDVERYVMQRRAQKLAENERRSEQADLEIKECMDSLQKCRESITQLDREIGGGDAKRANLQENIRIRQLARQVKDIQDKIDGLDLEAAARARRNFEEKYGPEKEKEQKLQASYSHIAGELSSLRAQLKQSEKDMKEFKEIDIKYTDQLVKVKMSDVANNDLELYAKALDNAIMKYHGLKMEEVNDTMRHLWNRTYQGTDIDGIKIRSDVEGGASKRSYNYRVVMTKDQVEMDMRGRCSAGQKMLASIIIRLALSDSFGQNCGILALDEPTNALDRENIDALADSLVDIINERKHQSNFQLIIITHDETFLAKLGQNNIMQHYWRVSRDARQKSIIERQNFSTS</sequence>
<organism evidence="22 23">
    <name type="scientific">Armillaria novae-zelandiae</name>
    <dbReference type="NCBI Taxonomy" id="153914"/>
    <lineage>
        <taxon>Eukaryota</taxon>
        <taxon>Fungi</taxon>
        <taxon>Dikarya</taxon>
        <taxon>Basidiomycota</taxon>
        <taxon>Agaricomycotina</taxon>
        <taxon>Agaricomycetes</taxon>
        <taxon>Agaricomycetidae</taxon>
        <taxon>Agaricales</taxon>
        <taxon>Marasmiineae</taxon>
        <taxon>Physalacriaceae</taxon>
        <taxon>Armillaria</taxon>
    </lineage>
</organism>
<keyword evidence="15" id="KW-0234">DNA repair</keyword>
<dbReference type="Proteomes" id="UP001175227">
    <property type="component" value="Unassembled WGS sequence"/>
</dbReference>
<dbReference type="GO" id="GO:0051880">
    <property type="term" value="F:G-quadruplex DNA binding"/>
    <property type="evidence" value="ECO:0007669"/>
    <property type="project" value="TreeGrafter"/>
</dbReference>
<evidence type="ECO:0000256" key="9">
    <source>
        <dbReference type="ARBA" id="ARBA00022763"/>
    </source>
</evidence>
<dbReference type="InterPro" id="IPR038729">
    <property type="entry name" value="Rad50/SbcC_AAA"/>
</dbReference>
<dbReference type="GO" id="GO:0030870">
    <property type="term" value="C:Mre11 complex"/>
    <property type="evidence" value="ECO:0007669"/>
    <property type="project" value="InterPro"/>
</dbReference>
<dbReference type="GO" id="GO:0006303">
    <property type="term" value="P:double-strand break repair via nonhomologous end joining"/>
    <property type="evidence" value="ECO:0007669"/>
    <property type="project" value="UniProtKB-ARBA"/>
</dbReference>
<evidence type="ECO:0000313" key="23">
    <source>
        <dbReference type="Proteomes" id="UP001175227"/>
    </source>
</evidence>
<dbReference type="GO" id="GO:0070192">
    <property type="term" value="P:chromosome organization involved in meiotic cell cycle"/>
    <property type="evidence" value="ECO:0007669"/>
    <property type="project" value="TreeGrafter"/>
</dbReference>
<comment type="caution">
    <text evidence="22">The sequence shown here is derived from an EMBL/GenBank/DDBJ whole genome shotgun (WGS) entry which is preliminary data.</text>
</comment>
<comment type="similarity">
    <text evidence="4">Belongs to the SMC family. RAD50 subfamily.</text>
</comment>
<dbReference type="NCBIfam" id="TIGR00606">
    <property type="entry name" value="rad50"/>
    <property type="match status" value="1"/>
</dbReference>
<protein>
    <recommendedName>
        <fullName evidence="5">DNA repair protein RAD50</fullName>
    </recommendedName>
</protein>
<dbReference type="FunFam" id="3.40.50.300:FF:000593">
    <property type="entry name" value="DNA repair protein RAD50"/>
    <property type="match status" value="1"/>
</dbReference>
<keyword evidence="23" id="KW-1185">Reference proteome</keyword>
<evidence type="ECO:0000256" key="6">
    <source>
        <dbReference type="ARBA" id="ARBA00022454"/>
    </source>
</evidence>
<dbReference type="Pfam" id="PF13558">
    <property type="entry name" value="SbcC_Walker_B"/>
    <property type="match status" value="1"/>
</dbReference>
<feature type="region of interest" description="Disordered" evidence="20">
    <location>
        <begin position="319"/>
        <end position="340"/>
    </location>
</feature>
<dbReference type="GO" id="GO:0003691">
    <property type="term" value="F:double-stranded telomeric DNA binding"/>
    <property type="evidence" value="ECO:0007669"/>
    <property type="project" value="TreeGrafter"/>
</dbReference>
<evidence type="ECO:0000256" key="7">
    <source>
        <dbReference type="ARBA" id="ARBA00022723"/>
    </source>
</evidence>
<keyword evidence="17" id="KW-0469">Meiosis</keyword>
<evidence type="ECO:0000259" key="21">
    <source>
        <dbReference type="Pfam" id="PF13476"/>
    </source>
</evidence>
<name>A0AA39TGK1_9AGAR</name>
<evidence type="ECO:0000256" key="16">
    <source>
        <dbReference type="ARBA" id="ARBA00023242"/>
    </source>
</evidence>
<keyword evidence="13" id="KW-0460">Magnesium</keyword>
<dbReference type="GO" id="GO:0043047">
    <property type="term" value="F:single-stranded telomeric DNA binding"/>
    <property type="evidence" value="ECO:0007669"/>
    <property type="project" value="TreeGrafter"/>
</dbReference>
<dbReference type="GO" id="GO:0007004">
    <property type="term" value="P:telomere maintenance via telomerase"/>
    <property type="evidence" value="ECO:0007669"/>
    <property type="project" value="TreeGrafter"/>
</dbReference>
<evidence type="ECO:0000313" key="22">
    <source>
        <dbReference type="EMBL" id="KAK0487646.1"/>
    </source>
</evidence>
<dbReference type="FunFam" id="3.40.50.300:FF:001195">
    <property type="entry name" value="DNA repair protein rad50"/>
    <property type="match status" value="1"/>
</dbReference>
<dbReference type="GO" id="GO:0000794">
    <property type="term" value="C:condensed nuclear chromosome"/>
    <property type="evidence" value="ECO:0007669"/>
    <property type="project" value="TreeGrafter"/>
</dbReference>
<evidence type="ECO:0000256" key="5">
    <source>
        <dbReference type="ARBA" id="ARBA00017893"/>
    </source>
</evidence>
<evidence type="ECO:0000256" key="18">
    <source>
        <dbReference type="ARBA" id="ARBA00049360"/>
    </source>
</evidence>
<dbReference type="GO" id="GO:0007127">
    <property type="term" value="P:meiosis I"/>
    <property type="evidence" value="ECO:0007669"/>
    <property type="project" value="UniProtKB-ARBA"/>
</dbReference>
<dbReference type="InterPro" id="IPR004584">
    <property type="entry name" value="Rad50_eukaryotes"/>
</dbReference>
<keyword evidence="16" id="KW-0539">Nucleus</keyword>
<feature type="coiled-coil region" evidence="19">
    <location>
        <begin position="880"/>
        <end position="942"/>
    </location>
</feature>
<dbReference type="Pfam" id="PF13476">
    <property type="entry name" value="AAA_23"/>
    <property type="match status" value="1"/>
</dbReference>
<evidence type="ECO:0000256" key="15">
    <source>
        <dbReference type="ARBA" id="ARBA00023204"/>
    </source>
</evidence>
<proteinExistence type="inferred from homology"/>
<dbReference type="GO" id="GO:0016887">
    <property type="term" value="F:ATP hydrolysis activity"/>
    <property type="evidence" value="ECO:0007669"/>
    <property type="project" value="InterPro"/>
</dbReference>
<evidence type="ECO:0000256" key="1">
    <source>
        <dbReference type="ARBA" id="ARBA00001947"/>
    </source>
</evidence>
<feature type="coiled-coil region" evidence="19">
    <location>
        <begin position="1020"/>
        <end position="1047"/>
    </location>
</feature>
<evidence type="ECO:0000256" key="2">
    <source>
        <dbReference type="ARBA" id="ARBA00004123"/>
    </source>
</evidence>
<gene>
    <name evidence="22" type="ORF">IW261DRAFT_1327841</name>
</gene>
<evidence type="ECO:0000256" key="17">
    <source>
        <dbReference type="ARBA" id="ARBA00023254"/>
    </source>
</evidence>
<dbReference type="Gene3D" id="1.10.287.1490">
    <property type="match status" value="1"/>
</dbReference>
<comment type="subcellular location">
    <subcellularLocation>
        <location evidence="3">Chromosome</location>
    </subcellularLocation>
    <subcellularLocation>
        <location evidence="2">Nucleus</location>
    </subcellularLocation>
</comment>
<feature type="coiled-coil region" evidence="19">
    <location>
        <begin position="715"/>
        <end position="855"/>
    </location>
</feature>
<keyword evidence="8" id="KW-0547">Nucleotide-binding</keyword>
<feature type="domain" description="Rad50/SbcC-type AAA" evidence="21">
    <location>
        <begin position="6"/>
        <end position="223"/>
    </location>
</feature>
<dbReference type="GO" id="GO:0000722">
    <property type="term" value="P:telomere maintenance via recombination"/>
    <property type="evidence" value="ECO:0007669"/>
    <property type="project" value="TreeGrafter"/>
</dbReference>
<evidence type="ECO:0000256" key="19">
    <source>
        <dbReference type="SAM" id="Coils"/>
    </source>
</evidence>
<evidence type="ECO:0000256" key="12">
    <source>
        <dbReference type="ARBA" id="ARBA00022840"/>
    </source>
</evidence>
<evidence type="ECO:0000256" key="13">
    <source>
        <dbReference type="ARBA" id="ARBA00022842"/>
    </source>
</evidence>
<keyword evidence="6" id="KW-0158">Chromosome</keyword>
<feature type="coiled-coil region" evidence="19">
    <location>
        <begin position="588"/>
        <end position="636"/>
    </location>
</feature>
<dbReference type="InterPro" id="IPR027417">
    <property type="entry name" value="P-loop_NTPase"/>
</dbReference>
<evidence type="ECO:0000256" key="11">
    <source>
        <dbReference type="ARBA" id="ARBA00022833"/>
    </source>
</evidence>